<dbReference type="PANTHER" id="PTHR46797">
    <property type="entry name" value="HTH-TYPE TRANSCRIPTIONAL REGULATOR"/>
    <property type="match status" value="1"/>
</dbReference>
<dbReference type="CDD" id="cd00093">
    <property type="entry name" value="HTH_XRE"/>
    <property type="match status" value="1"/>
</dbReference>
<dbReference type="InterPro" id="IPR001387">
    <property type="entry name" value="Cro/C1-type_HTH"/>
</dbReference>
<dbReference type="PROSITE" id="PS50943">
    <property type="entry name" value="HTH_CROC1"/>
    <property type="match status" value="1"/>
</dbReference>
<dbReference type="Proteomes" id="UP001597079">
    <property type="component" value="Unassembled WGS sequence"/>
</dbReference>
<organism evidence="3 4">
    <name type="scientific">Alicyclobacillus fodiniaquatilis</name>
    <dbReference type="NCBI Taxonomy" id="1661150"/>
    <lineage>
        <taxon>Bacteria</taxon>
        <taxon>Bacillati</taxon>
        <taxon>Bacillota</taxon>
        <taxon>Bacilli</taxon>
        <taxon>Bacillales</taxon>
        <taxon>Alicyclobacillaceae</taxon>
        <taxon>Alicyclobacillus</taxon>
    </lineage>
</organism>
<comment type="caution">
    <text evidence="3">The sequence shown here is derived from an EMBL/GenBank/DDBJ whole genome shotgun (WGS) entry which is preliminary data.</text>
</comment>
<protein>
    <submittedName>
        <fullName evidence="3">Helix-turn-helix domain-containing protein</fullName>
    </submittedName>
</protein>
<dbReference type="Gene3D" id="1.10.260.40">
    <property type="entry name" value="lambda repressor-like DNA-binding domains"/>
    <property type="match status" value="1"/>
</dbReference>
<sequence length="79" mass="8966">MTEEQAFGIVLRKYRKQLGISQEELAFRCELDRSFISLLERGIQSPSMKVVSKLAIELGVRASTMISEAEVLFEDSKNN</sequence>
<dbReference type="PANTHER" id="PTHR46797:SF1">
    <property type="entry name" value="METHYLPHOSPHONATE SYNTHASE"/>
    <property type="match status" value="1"/>
</dbReference>
<gene>
    <name evidence="3" type="ORF">ACFSB2_14685</name>
</gene>
<evidence type="ECO:0000313" key="4">
    <source>
        <dbReference type="Proteomes" id="UP001597079"/>
    </source>
</evidence>
<dbReference type="Pfam" id="PF01381">
    <property type="entry name" value="HTH_3"/>
    <property type="match status" value="1"/>
</dbReference>
<keyword evidence="1" id="KW-0238">DNA-binding</keyword>
<evidence type="ECO:0000259" key="2">
    <source>
        <dbReference type="PROSITE" id="PS50943"/>
    </source>
</evidence>
<reference evidence="4" key="1">
    <citation type="journal article" date="2019" name="Int. J. Syst. Evol. Microbiol.">
        <title>The Global Catalogue of Microorganisms (GCM) 10K type strain sequencing project: providing services to taxonomists for standard genome sequencing and annotation.</title>
        <authorList>
            <consortium name="The Broad Institute Genomics Platform"/>
            <consortium name="The Broad Institute Genome Sequencing Center for Infectious Disease"/>
            <person name="Wu L."/>
            <person name="Ma J."/>
        </authorList>
    </citation>
    <scope>NUCLEOTIDE SEQUENCE [LARGE SCALE GENOMIC DNA]</scope>
    <source>
        <strain evidence="4">CGMCC 1.12286</strain>
    </source>
</reference>
<feature type="domain" description="HTH cro/C1-type" evidence="2">
    <location>
        <begin position="11"/>
        <end position="65"/>
    </location>
</feature>
<proteinExistence type="predicted"/>
<dbReference type="InterPro" id="IPR050807">
    <property type="entry name" value="TransReg_Diox_bact_type"/>
</dbReference>
<dbReference type="SMART" id="SM00530">
    <property type="entry name" value="HTH_XRE"/>
    <property type="match status" value="1"/>
</dbReference>
<name>A0ABW4JK72_9BACL</name>
<keyword evidence="4" id="KW-1185">Reference proteome</keyword>
<dbReference type="EMBL" id="JBHUCX010000035">
    <property type="protein sequence ID" value="MFD1675948.1"/>
    <property type="molecule type" value="Genomic_DNA"/>
</dbReference>
<evidence type="ECO:0000256" key="1">
    <source>
        <dbReference type="ARBA" id="ARBA00023125"/>
    </source>
</evidence>
<accession>A0ABW4JK72</accession>
<dbReference type="SUPFAM" id="SSF47413">
    <property type="entry name" value="lambda repressor-like DNA-binding domains"/>
    <property type="match status" value="1"/>
</dbReference>
<dbReference type="RefSeq" id="WP_377943828.1">
    <property type="nucleotide sequence ID" value="NZ_JBHUCX010000035.1"/>
</dbReference>
<dbReference type="InterPro" id="IPR010982">
    <property type="entry name" value="Lambda_DNA-bd_dom_sf"/>
</dbReference>
<evidence type="ECO:0000313" key="3">
    <source>
        <dbReference type="EMBL" id="MFD1675948.1"/>
    </source>
</evidence>